<dbReference type="AlphaFoldDB" id="A0A7W2LKJ9"/>
<dbReference type="Pfam" id="PF13401">
    <property type="entry name" value="AAA_22"/>
    <property type="match status" value="1"/>
</dbReference>
<evidence type="ECO:0000259" key="2">
    <source>
        <dbReference type="PROSITE" id="PS51724"/>
    </source>
</evidence>
<reference evidence="3 4" key="1">
    <citation type="submission" date="2020-07" db="EMBL/GenBank/DDBJ databases">
        <title>Diversity of carbapenemase encoding genes among Pseudomonas putida group clinical isolates in a tertiary Brazilian hospital.</title>
        <authorList>
            <person name="Alberto-Lei F."/>
            <person name="Nodari C.S."/>
            <person name="Streling A.P."/>
            <person name="Paulino J.T."/>
            <person name="Bessa-Neto F.O."/>
            <person name="Cayo R."/>
            <person name="Gales A.C."/>
        </authorList>
    </citation>
    <scope>NUCLEOTIDE SEQUENCE [LARGE SCALE GENOMIC DNA]</scope>
    <source>
        <strain evidence="3 4">12273</strain>
    </source>
</reference>
<feature type="compositionally biased region" description="Low complexity" evidence="1">
    <location>
        <begin position="290"/>
        <end position="301"/>
    </location>
</feature>
<dbReference type="Pfam" id="PF05036">
    <property type="entry name" value="SPOR"/>
    <property type="match status" value="1"/>
</dbReference>
<name>A0A7W2LKJ9_9PSED</name>
<evidence type="ECO:0000256" key="1">
    <source>
        <dbReference type="SAM" id="MobiDB-lite"/>
    </source>
</evidence>
<dbReference type="EMBL" id="JACGCZ010000011">
    <property type="protein sequence ID" value="MBA6142569.1"/>
    <property type="molecule type" value="Genomic_DNA"/>
</dbReference>
<dbReference type="PANTHER" id="PTHR35894:SF7">
    <property type="entry name" value="GENERAL SECRETION PATHWAY PROTEIN A-RELATED"/>
    <property type="match status" value="1"/>
</dbReference>
<dbReference type="PANTHER" id="PTHR35894">
    <property type="entry name" value="GENERAL SECRETION PATHWAY PROTEIN A-RELATED"/>
    <property type="match status" value="1"/>
</dbReference>
<organism evidence="3 4">
    <name type="scientific">Pseudomonas juntendi</name>
    <dbReference type="NCBI Taxonomy" id="2666183"/>
    <lineage>
        <taxon>Bacteria</taxon>
        <taxon>Pseudomonadati</taxon>
        <taxon>Pseudomonadota</taxon>
        <taxon>Gammaproteobacteria</taxon>
        <taxon>Pseudomonadales</taxon>
        <taxon>Pseudomonadaceae</taxon>
        <taxon>Pseudomonas</taxon>
    </lineage>
</organism>
<evidence type="ECO:0000313" key="4">
    <source>
        <dbReference type="Proteomes" id="UP000590738"/>
    </source>
</evidence>
<evidence type="ECO:0000313" key="3">
    <source>
        <dbReference type="EMBL" id="MBA6142569.1"/>
    </source>
</evidence>
<proteinExistence type="predicted"/>
<dbReference type="InterPro" id="IPR052026">
    <property type="entry name" value="ExeA_AAA_ATPase_DNA-bind"/>
</dbReference>
<feature type="domain" description="SPOR" evidence="2">
    <location>
        <begin position="441"/>
        <end position="517"/>
    </location>
</feature>
<dbReference type="Gene3D" id="1.10.8.60">
    <property type="match status" value="1"/>
</dbReference>
<dbReference type="PROSITE" id="PS51724">
    <property type="entry name" value="SPOR"/>
    <property type="match status" value="1"/>
</dbReference>
<dbReference type="GO" id="GO:0042834">
    <property type="term" value="F:peptidoglycan binding"/>
    <property type="evidence" value="ECO:0007669"/>
    <property type="project" value="InterPro"/>
</dbReference>
<comment type="caution">
    <text evidence="3">The sequence shown here is derived from an EMBL/GenBank/DDBJ whole genome shotgun (WGS) entry which is preliminary data.</text>
</comment>
<feature type="compositionally biased region" description="Low complexity" evidence="1">
    <location>
        <begin position="368"/>
        <end position="384"/>
    </location>
</feature>
<dbReference type="InterPro" id="IPR049945">
    <property type="entry name" value="AAA_22"/>
</dbReference>
<gene>
    <name evidence="3" type="ORF">H4B97_08810</name>
</gene>
<sequence>MTSLHADEAFLDHYQLSHDPFAPRVPGFKFFPAQRKPVLGQLHHLARYSQLMLVVTGPQGSGKTLLRQALVASTNKQAVQSVVVSARGASDAASVLGQVAQNLDVAQPEMQAILSKVVQLALTGQEVYLLVDDAEQLDESALQALLELAAGVPEGRPHVFLFGEPSLIAGLDELNVEEERFHIIELAPYSEEETREYLEQRLEGAGRGIEVFSREQIVDIHENSDGWPGNINQVARDTLIEAMIASRTTAKRPSMGFKMPKKHVLALSAVVVVAVAAAVLMPKKGEKAPADAPAAQAQLPLGDGKQGANIEFSGSSQPVPLPLGGQSQPVMREPLAQAAGMGEGEEGSPAGDTALQPGNPPPTVTTIAPPQGVAAGPAPTPVQPVQQVAPAQKPVATQPAKPVATAKPAPAPTQVAVAKPAAKPAEKPAAGGTGNSSWYAGQKPGNYVVQILGTSSEASAQAYVKAQGGDYRYFKKDLQGKPLYVVTYGSFASRDAAVAAIKNLPAKVQAGKPWPRTVASVQQELASAR</sequence>
<dbReference type="Gene3D" id="3.40.50.300">
    <property type="entry name" value="P-loop containing nucleotide triphosphate hydrolases"/>
    <property type="match status" value="1"/>
</dbReference>
<dbReference type="InterPro" id="IPR007730">
    <property type="entry name" value="SPOR-like_dom"/>
</dbReference>
<dbReference type="RefSeq" id="WP_029886146.1">
    <property type="nucleotide sequence ID" value="NZ_BQHP01000005.1"/>
</dbReference>
<dbReference type="InterPro" id="IPR027417">
    <property type="entry name" value="P-loop_NTPase"/>
</dbReference>
<dbReference type="Gene3D" id="3.30.70.1070">
    <property type="entry name" value="Sporulation related repeat"/>
    <property type="match status" value="1"/>
</dbReference>
<protein>
    <submittedName>
        <fullName evidence="3">AAA family ATPase</fullName>
    </submittedName>
</protein>
<dbReference type="InterPro" id="IPR036680">
    <property type="entry name" value="SPOR-like_sf"/>
</dbReference>
<dbReference type="SUPFAM" id="SSF110997">
    <property type="entry name" value="Sporulation related repeat"/>
    <property type="match status" value="1"/>
</dbReference>
<dbReference type="Proteomes" id="UP000590738">
    <property type="component" value="Unassembled WGS sequence"/>
</dbReference>
<feature type="region of interest" description="Disordered" evidence="1">
    <location>
        <begin position="284"/>
        <end position="384"/>
    </location>
</feature>
<dbReference type="SUPFAM" id="SSF52540">
    <property type="entry name" value="P-loop containing nucleoside triphosphate hydrolases"/>
    <property type="match status" value="1"/>
</dbReference>
<dbReference type="GO" id="GO:0016887">
    <property type="term" value="F:ATP hydrolysis activity"/>
    <property type="evidence" value="ECO:0007669"/>
    <property type="project" value="InterPro"/>
</dbReference>
<accession>A0A7W2LKJ9</accession>